<reference evidence="3" key="1">
    <citation type="journal article" date="2004" name="Nature">
        <title>Genome duplication in the teleost fish Tetraodon nigroviridis reveals the early vertebrate proto-karyotype.</title>
        <authorList>
            <person name="Jaillon O."/>
            <person name="Aury J.-M."/>
            <person name="Brunet F."/>
            <person name="Petit J.-L."/>
            <person name="Stange-Thomann N."/>
            <person name="Mauceli E."/>
            <person name="Bouneau L."/>
            <person name="Fischer C."/>
            <person name="Ozouf-Costaz C."/>
            <person name="Bernot A."/>
            <person name="Nicaud S."/>
            <person name="Jaffe D."/>
            <person name="Fisher S."/>
            <person name="Lutfalla G."/>
            <person name="Dossat C."/>
            <person name="Segurens B."/>
            <person name="Dasilva C."/>
            <person name="Salanoubat M."/>
            <person name="Levy M."/>
            <person name="Boudet N."/>
            <person name="Castellano S."/>
            <person name="Anthouard V."/>
            <person name="Jubin C."/>
            <person name="Castelli V."/>
            <person name="Katinka M."/>
            <person name="Vacherie B."/>
            <person name="Biemont C."/>
            <person name="Skalli Z."/>
            <person name="Cattolico L."/>
            <person name="Poulain J."/>
            <person name="De Berardinis V."/>
            <person name="Cruaud C."/>
            <person name="Duprat S."/>
            <person name="Brottier P."/>
            <person name="Coutanceau J.-P."/>
            <person name="Gouzy J."/>
            <person name="Parra G."/>
            <person name="Lardier G."/>
            <person name="Chapple C."/>
            <person name="McKernan K.J."/>
            <person name="McEwan P."/>
            <person name="Bosak S."/>
            <person name="Kellis M."/>
            <person name="Volff J.-N."/>
            <person name="Guigo R."/>
            <person name="Zody M.C."/>
            <person name="Mesirov J."/>
            <person name="Lindblad-Toh K."/>
            <person name="Birren B."/>
            <person name="Nusbaum C."/>
            <person name="Kahn D."/>
            <person name="Robinson-Rechavi M."/>
            <person name="Laudet V."/>
            <person name="Schachter V."/>
            <person name="Quetier F."/>
            <person name="Saurin W."/>
            <person name="Scarpelli C."/>
            <person name="Wincker P."/>
            <person name="Lander E.S."/>
            <person name="Weissenbach J."/>
            <person name="Roest Crollius H."/>
        </authorList>
    </citation>
    <scope>NUCLEOTIDE SEQUENCE [LARGE SCALE GENOMIC DNA]</scope>
</reference>
<dbReference type="Pfam" id="PF00620">
    <property type="entry name" value="RhoGAP"/>
    <property type="match status" value="1"/>
</dbReference>
<dbReference type="InParanoid" id="H3CIE3"/>
<accession>H3CIE3</accession>
<dbReference type="InterPro" id="IPR000198">
    <property type="entry name" value="RhoGAP_dom"/>
</dbReference>
<dbReference type="GO" id="GO:0005737">
    <property type="term" value="C:cytoplasm"/>
    <property type="evidence" value="ECO:0007669"/>
    <property type="project" value="TreeGrafter"/>
</dbReference>
<dbReference type="Proteomes" id="UP000007303">
    <property type="component" value="Unassembled WGS sequence"/>
</dbReference>
<dbReference type="Gene3D" id="1.10.555.10">
    <property type="entry name" value="Rho GTPase activation protein"/>
    <property type="match status" value="1"/>
</dbReference>
<reference evidence="2" key="3">
    <citation type="submission" date="2025-09" db="UniProtKB">
        <authorList>
            <consortium name="Ensembl"/>
        </authorList>
    </citation>
    <scope>IDENTIFICATION</scope>
</reference>
<keyword evidence="3" id="KW-1185">Reference proteome</keyword>
<dbReference type="OMA" id="RELEIWM"/>
<evidence type="ECO:0000313" key="3">
    <source>
        <dbReference type="Proteomes" id="UP000007303"/>
    </source>
</evidence>
<dbReference type="PROSITE" id="PS50238">
    <property type="entry name" value="RHOGAP"/>
    <property type="match status" value="1"/>
</dbReference>
<proteinExistence type="predicted"/>
<dbReference type="PANTHER" id="PTHR45876:SF8">
    <property type="entry name" value="FI04035P"/>
    <property type="match status" value="1"/>
</dbReference>
<dbReference type="GO" id="GO:0007165">
    <property type="term" value="P:signal transduction"/>
    <property type="evidence" value="ECO:0007669"/>
    <property type="project" value="InterPro"/>
</dbReference>
<protein>
    <recommendedName>
        <fullName evidence="1">Rho-GAP domain-containing protein</fullName>
    </recommendedName>
</protein>
<dbReference type="SUPFAM" id="SSF48350">
    <property type="entry name" value="GTPase activation domain, GAP"/>
    <property type="match status" value="1"/>
</dbReference>
<organism evidence="2 3">
    <name type="scientific">Tetraodon nigroviridis</name>
    <name type="common">Spotted green pufferfish</name>
    <name type="synonym">Chelonodon nigroviridis</name>
    <dbReference type="NCBI Taxonomy" id="99883"/>
    <lineage>
        <taxon>Eukaryota</taxon>
        <taxon>Metazoa</taxon>
        <taxon>Chordata</taxon>
        <taxon>Craniata</taxon>
        <taxon>Vertebrata</taxon>
        <taxon>Euteleostomi</taxon>
        <taxon>Actinopterygii</taxon>
        <taxon>Neopterygii</taxon>
        <taxon>Teleostei</taxon>
        <taxon>Neoteleostei</taxon>
        <taxon>Acanthomorphata</taxon>
        <taxon>Eupercaria</taxon>
        <taxon>Tetraodontiformes</taxon>
        <taxon>Tetradontoidea</taxon>
        <taxon>Tetraodontidae</taxon>
        <taxon>Tetraodon</taxon>
    </lineage>
</organism>
<feature type="domain" description="Rho-GAP" evidence="1">
    <location>
        <begin position="1"/>
        <end position="125"/>
    </location>
</feature>
<dbReference type="Ensembl" id="ENSTNIT00000008183.1">
    <property type="protein sequence ID" value="ENSTNIP00000008021.1"/>
    <property type="gene ID" value="ENSTNIG00000005338.1"/>
</dbReference>
<dbReference type="FunFam" id="1.10.555.10:FF:000012">
    <property type="entry name" value="Putative inositol polyphosphate 5-phosphatase OCRL-1"/>
    <property type="match status" value="1"/>
</dbReference>
<dbReference type="HOGENOM" id="CLU_1991958_0_0_1"/>
<reference evidence="2" key="2">
    <citation type="submission" date="2025-08" db="UniProtKB">
        <authorList>
            <consortium name="Ensembl"/>
        </authorList>
    </citation>
    <scope>IDENTIFICATION</scope>
</reference>
<dbReference type="AlphaFoldDB" id="H3CIE3"/>
<dbReference type="GO" id="GO:0005096">
    <property type="term" value="F:GTPase activator activity"/>
    <property type="evidence" value="ECO:0007669"/>
    <property type="project" value="TreeGrafter"/>
</dbReference>
<dbReference type="PANTHER" id="PTHR45876">
    <property type="entry name" value="FI04035P"/>
    <property type="match status" value="1"/>
</dbReference>
<dbReference type="STRING" id="99883.ENSTNIP00000008021"/>
<dbReference type="GeneTree" id="ENSGT00940000156762"/>
<evidence type="ECO:0000259" key="1">
    <source>
        <dbReference type="PROSITE" id="PS50238"/>
    </source>
</evidence>
<name>H3CIE3_TETNG</name>
<sequence>MMVDYLFHNAIKQVRKCSFFDFAEIRDCLDTGMPDSLPGSNHSVAEGLLLFLDALPEPVVPYSFYQQCLDCCSNASQCEKVISTLPQYHQNVFNYLTAFLRELLKHTANNRLDVTILCKSKGTSL</sequence>
<dbReference type="SMART" id="SM00324">
    <property type="entry name" value="RhoGAP"/>
    <property type="match status" value="1"/>
</dbReference>
<dbReference type="InterPro" id="IPR008936">
    <property type="entry name" value="Rho_GTPase_activation_prot"/>
</dbReference>
<evidence type="ECO:0000313" key="2">
    <source>
        <dbReference type="Ensembl" id="ENSTNIP00000008021.1"/>
    </source>
</evidence>